<comment type="subcellular location">
    <subcellularLocation>
        <location evidence="1 10">Cell outer membrane</location>
        <topology evidence="1 10">Multi-pass membrane protein</topology>
    </subcellularLocation>
</comment>
<comment type="similarity">
    <text evidence="10 11">Belongs to the TonB-dependent receptor family.</text>
</comment>
<dbReference type="PANTHER" id="PTHR30069:SF42">
    <property type="entry name" value="FERRIC AEROBACTIN RECEPTOR"/>
    <property type="match status" value="1"/>
</dbReference>
<evidence type="ECO:0000256" key="10">
    <source>
        <dbReference type="PROSITE-ProRule" id="PRU01360"/>
    </source>
</evidence>
<dbReference type="InterPro" id="IPR011662">
    <property type="entry name" value="Secretin/TonB_short_N"/>
</dbReference>
<keyword evidence="7 11" id="KW-0798">TonB box</keyword>
<keyword evidence="4" id="KW-0406">Ion transport</keyword>
<dbReference type="SMART" id="SM00965">
    <property type="entry name" value="STN"/>
    <property type="match status" value="1"/>
</dbReference>
<keyword evidence="5 10" id="KW-0812">Transmembrane</keyword>
<accession>A0A1I3W2L6</accession>
<evidence type="ECO:0000256" key="11">
    <source>
        <dbReference type="RuleBase" id="RU003357"/>
    </source>
</evidence>
<dbReference type="CDD" id="cd01347">
    <property type="entry name" value="ligand_gated_channel"/>
    <property type="match status" value="1"/>
</dbReference>
<evidence type="ECO:0000256" key="8">
    <source>
        <dbReference type="ARBA" id="ARBA00023136"/>
    </source>
</evidence>
<name>A0A1I3W2L6_9GAMM</name>
<dbReference type="InterPro" id="IPR000531">
    <property type="entry name" value="Beta-barrel_TonB"/>
</dbReference>
<keyword evidence="9 10" id="KW-0998">Cell outer membrane</keyword>
<dbReference type="Gene3D" id="2.170.130.10">
    <property type="entry name" value="TonB-dependent receptor, plug domain"/>
    <property type="match status" value="1"/>
</dbReference>
<dbReference type="PROSITE" id="PS52016">
    <property type="entry name" value="TONB_DEPENDENT_REC_3"/>
    <property type="match status" value="1"/>
</dbReference>
<keyword evidence="6" id="KW-0408">Iron</keyword>
<dbReference type="Pfam" id="PF07715">
    <property type="entry name" value="Plug"/>
    <property type="match status" value="1"/>
</dbReference>
<evidence type="ECO:0000256" key="2">
    <source>
        <dbReference type="ARBA" id="ARBA00022448"/>
    </source>
</evidence>
<dbReference type="PANTHER" id="PTHR30069">
    <property type="entry name" value="TONB-DEPENDENT OUTER MEMBRANE RECEPTOR"/>
    <property type="match status" value="1"/>
</dbReference>
<dbReference type="OrthoDB" id="8670144at2"/>
<evidence type="ECO:0000256" key="3">
    <source>
        <dbReference type="ARBA" id="ARBA00022452"/>
    </source>
</evidence>
<evidence type="ECO:0000313" key="14">
    <source>
        <dbReference type="Proteomes" id="UP000198924"/>
    </source>
</evidence>
<keyword evidence="8 10" id="KW-0472">Membrane</keyword>
<dbReference type="RefSeq" id="WP_091711864.1">
    <property type="nucleotide sequence ID" value="NZ_FOSH01000004.1"/>
</dbReference>
<proteinExistence type="inferred from homology"/>
<dbReference type="Gene3D" id="2.40.170.20">
    <property type="entry name" value="TonB-dependent receptor, beta-barrel domain"/>
    <property type="match status" value="1"/>
</dbReference>
<dbReference type="InterPro" id="IPR036942">
    <property type="entry name" value="Beta-barrel_TonB_sf"/>
</dbReference>
<dbReference type="GO" id="GO:0009279">
    <property type="term" value="C:cell outer membrane"/>
    <property type="evidence" value="ECO:0007669"/>
    <property type="project" value="UniProtKB-SubCell"/>
</dbReference>
<dbReference type="InterPro" id="IPR039426">
    <property type="entry name" value="TonB-dep_rcpt-like"/>
</dbReference>
<evidence type="ECO:0000256" key="7">
    <source>
        <dbReference type="ARBA" id="ARBA00023077"/>
    </source>
</evidence>
<protein>
    <submittedName>
        <fullName evidence="13">Iron complex outermembrane recepter protein</fullName>
    </submittedName>
</protein>
<dbReference type="SUPFAM" id="SSF56935">
    <property type="entry name" value="Porins"/>
    <property type="match status" value="1"/>
</dbReference>
<keyword evidence="4" id="KW-0410">Iron transport</keyword>
<evidence type="ECO:0000256" key="6">
    <source>
        <dbReference type="ARBA" id="ARBA00023004"/>
    </source>
</evidence>
<keyword evidence="2 10" id="KW-0813">Transport</keyword>
<dbReference type="GO" id="GO:0015344">
    <property type="term" value="F:siderophore uptake transmembrane transporter activity"/>
    <property type="evidence" value="ECO:0007669"/>
    <property type="project" value="TreeGrafter"/>
</dbReference>
<evidence type="ECO:0000256" key="1">
    <source>
        <dbReference type="ARBA" id="ARBA00004571"/>
    </source>
</evidence>
<evidence type="ECO:0000259" key="12">
    <source>
        <dbReference type="SMART" id="SM00965"/>
    </source>
</evidence>
<keyword evidence="14" id="KW-1185">Reference proteome</keyword>
<evidence type="ECO:0000256" key="9">
    <source>
        <dbReference type="ARBA" id="ARBA00023237"/>
    </source>
</evidence>
<evidence type="ECO:0000256" key="4">
    <source>
        <dbReference type="ARBA" id="ARBA00022496"/>
    </source>
</evidence>
<evidence type="ECO:0000256" key="5">
    <source>
        <dbReference type="ARBA" id="ARBA00022692"/>
    </source>
</evidence>
<evidence type="ECO:0000313" key="13">
    <source>
        <dbReference type="EMBL" id="SFK01884.1"/>
    </source>
</evidence>
<organism evidence="13 14">
    <name type="scientific">Methylophaga sulfidovorans</name>
    <dbReference type="NCBI Taxonomy" id="45496"/>
    <lineage>
        <taxon>Bacteria</taxon>
        <taxon>Pseudomonadati</taxon>
        <taxon>Pseudomonadota</taxon>
        <taxon>Gammaproteobacteria</taxon>
        <taxon>Thiotrichales</taxon>
        <taxon>Piscirickettsiaceae</taxon>
        <taxon>Methylophaga</taxon>
    </lineage>
</organism>
<dbReference type="Gene3D" id="3.55.50.30">
    <property type="match status" value="1"/>
</dbReference>
<dbReference type="GO" id="GO:0044718">
    <property type="term" value="P:siderophore transmembrane transport"/>
    <property type="evidence" value="ECO:0007669"/>
    <property type="project" value="TreeGrafter"/>
</dbReference>
<reference evidence="14" key="1">
    <citation type="submission" date="2016-10" db="EMBL/GenBank/DDBJ databases">
        <authorList>
            <person name="Varghese N."/>
            <person name="Submissions S."/>
        </authorList>
    </citation>
    <scope>NUCLEOTIDE SEQUENCE [LARGE SCALE GENOMIC DNA]</scope>
    <source>
        <strain evidence="14">DSM 11578</strain>
    </source>
</reference>
<dbReference type="InterPro" id="IPR012910">
    <property type="entry name" value="Plug_dom"/>
</dbReference>
<dbReference type="AlphaFoldDB" id="A0A1I3W2L6"/>
<keyword evidence="3 10" id="KW-1134">Transmembrane beta strand</keyword>
<dbReference type="STRING" id="45496.SAMN04488079_10410"/>
<dbReference type="InterPro" id="IPR037066">
    <property type="entry name" value="Plug_dom_sf"/>
</dbReference>
<gene>
    <name evidence="13" type="ORF">SAMN04488079_10410</name>
</gene>
<feature type="domain" description="Secretin/TonB short N-terminal" evidence="12">
    <location>
        <begin position="69"/>
        <end position="120"/>
    </location>
</feature>
<dbReference type="Pfam" id="PF00593">
    <property type="entry name" value="TonB_dep_Rec_b-barrel"/>
    <property type="match status" value="1"/>
</dbReference>
<sequence>MKHTTFLPLTLSPLSRQLIMAGMLTTALASTDLMLNISHADGVTQQQSFHIQAGTLESALNQFAVQSGITVSFSPDVVAGIKTKPYQGSTAPSALLTELLSGTGLKATLLSNGSYSIVRKSTPVAVSPKQKQSVELDDMLITSTRSDTQLKDSPQVVTVINRAQIEQQLDMNSDSSQILSNLLPSFSPSRQKLTGGGETFRGRSPLFLIDGVPQSNPLRDGQRDGHTIDMSMVERIEVIHGASAIHGLGATGGIINFITRRPSQDTLKQSLNVQMTTPTGEFGDETSGYRTDYNLSGSKDDFEYTLGLSYERQGVFLDADGTEIGVDNVQGDIMNSKSYDLFTKLGYWINDDQHIEASLNRYQIKGGNDYISVDGDIDKGKPTTSVRGTPVGEAPYNRVLTTSLKYQNYDLAGMEFIAQAYRQEFEALFGALKSSSFEDPVLAPDMIDQTEVESVKKGAKFTLVKDGLFDDKLKVTTGLDLLRDNTSQNLALTGRRYAPEIIHKNYAPFAQLQFKPIDMVVLNAGVRYEHTELNVDTYKTVFAKGGGVTVKGGNPDYSETLFNGGIVVSPLSWLSVFANYSEGFGMPDVGRVLRSVEVSNASVESLLDLKPILTTNKEIGLRFNWETVDLEVSYYESDSDLGSRLSPNADKTDYTINREKQEINGAEANLGWRVNDDHKLNLAYSYIRGRFDSNGDGKVDSDLNGQNIPPNRLIASWQAEWSPKLSSFVQASYNFDRNFDEEAGKKEEQFKAYGLIDATMAYKLSTGKLHAGVTNLLNKDYFSYSSQTSYGSDARNFKGRGRTLTVGYSLDF</sequence>
<dbReference type="EMBL" id="FOSH01000004">
    <property type="protein sequence ID" value="SFK01884.1"/>
    <property type="molecule type" value="Genomic_DNA"/>
</dbReference>
<dbReference type="Proteomes" id="UP000198924">
    <property type="component" value="Unassembled WGS sequence"/>
</dbReference>